<dbReference type="SUPFAM" id="SSF52540">
    <property type="entry name" value="P-loop containing nucleoside triphosphate hydrolases"/>
    <property type="match status" value="1"/>
</dbReference>
<dbReference type="RefSeq" id="WP_018975754.1">
    <property type="nucleotide sequence ID" value="NZ_BMLN01000003.1"/>
</dbReference>
<organism evidence="5 6">
    <name type="scientific">Saccharibacillus kuerlensis</name>
    <dbReference type="NCBI Taxonomy" id="459527"/>
    <lineage>
        <taxon>Bacteria</taxon>
        <taxon>Bacillati</taxon>
        <taxon>Bacillota</taxon>
        <taxon>Bacilli</taxon>
        <taxon>Bacillales</taxon>
        <taxon>Paenibacillaceae</taxon>
        <taxon>Saccharibacillus</taxon>
    </lineage>
</organism>
<sequence length="328" mass="36056">MLNIRPWAAFAVSGPPKQTVIEASTYTKKKEMSDWQAEGDSIGSASPLLTLENVDRSYGSRQVLADISLTLHRGESMILRGGNGSGKSTLLKLTAGIIPTSKGRVVWGERNLRIGFAPDRLPKLRLTSEEYLTHMGKIAGMPNDDLHLRIKELHTLLDLPAGSSSMLIHYSKGMLQKVNLMQACLCEPDLLLLDEPFSGLDTDSSEKLLTLLHGLRVKGTAVVTALHDPLASWEAVSKTYRIREGRLTLEEAAANGEASSVSVFYELDGLLPEETRQRLANAFPNTEWSVAGNALRCRISADVCRDFMHEFWAADGTLLSLKRKEGAR</sequence>
<feature type="domain" description="ABC transporter" evidence="4">
    <location>
        <begin position="49"/>
        <end position="269"/>
    </location>
</feature>
<dbReference type="Proteomes" id="UP000606653">
    <property type="component" value="Unassembled WGS sequence"/>
</dbReference>
<reference evidence="6" key="1">
    <citation type="journal article" date="2019" name="Int. J. Syst. Evol. Microbiol.">
        <title>The Global Catalogue of Microorganisms (GCM) 10K type strain sequencing project: providing services to taxonomists for standard genome sequencing and annotation.</title>
        <authorList>
            <consortium name="The Broad Institute Genomics Platform"/>
            <consortium name="The Broad Institute Genome Sequencing Center for Infectious Disease"/>
            <person name="Wu L."/>
            <person name="Ma J."/>
        </authorList>
    </citation>
    <scope>NUCLEOTIDE SEQUENCE [LARGE SCALE GENOMIC DNA]</scope>
    <source>
        <strain evidence="6">CGMCC 1.6964</strain>
    </source>
</reference>
<dbReference type="Pfam" id="PF00005">
    <property type="entry name" value="ABC_tran"/>
    <property type="match status" value="1"/>
</dbReference>
<evidence type="ECO:0000256" key="3">
    <source>
        <dbReference type="ARBA" id="ARBA00022840"/>
    </source>
</evidence>
<dbReference type="PANTHER" id="PTHR42939">
    <property type="entry name" value="ABC TRANSPORTER ATP-BINDING PROTEIN ALBC-RELATED"/>
    <property type="match status" value="1"/>
</dbReference>
<keyword evidence="2" id="KW-0547">Nucleotide-binding</keyword>
<proteinExistence type="predicted"/>
<gene>
    <name evidence="5" type="ORF">GCM10010969_14400</name>
</gene>
<keyword evidence="6" id="KW-1185">Reference proteome</keyword>
<dbReference type="InterPro" id="IPR003439">
    <property type="entry name" value="ABC_transporter-like_ATP-bd"/>
</dbReference>
<dbReference type="InterPro" id="IPR003593">
    <property type="entry name" value="AAA+_ATPase"/>
</dbReference>
<dbReference type="Gene3D" id="3.40.50.300">
    <property type="entry name" value="P-loop containing nucleotide triphosphate hydrolases"/>
    <property type="match status" value="1"/>
</dbReference>
<dbReference type="EMBL" id="BMLN01000003">
    <property type="protein sequence ID" value="GGN96949.1"/>
    <property type="molecule type" value="Genomic_DNA"/>
</dbReference>
<evidence type="ECO:0000313" key="5">
    <source>
        <dbReference type="EMBL" id="GGN96949.1"/>
    </source>
</evidence>
<evidence type="ECO:0000256" key="2">
    <source>
        <dbReference type="ARBA" id="ARBA00022741"/>
    </source>
</evidence>
<keyword evidence="1" id="KW-0813">Transport</keyword>
<accession>A0ABQ2KYC4</accession>
<dbReference type="PROSITE" id="PS50893">
    <property type="entry name" value="ABC_TRANSPORTER_2"/>
    <property type="match status" value="1"/>
</dbReference>
<dbReference type="SMART" id="SM00382">
    <property type="entry name" value="AAA"/>
    <property type="match status" value="1"/>
</dbReference>
<comment type="caution">
    <text evidence="5">The sequence shown here is derived from an EMBL/GenBank/DDBJ whole genome shotgun (WGS) entry which is preliminary data.</text>
</comment>
<dbReference type="InterPro" id="IPR027417">
    <property type="entry name" value="P-loop_NTPase"/>
</dbReference>
<dbReference type="PANTHER" id="PTHR42939:SF1">
    <property type="entry name" value="ABC TRANSPORTER ATP-BINDING PROTEIN ALBC-RELATED"/>
    <property type="match status" value="1"/>
</dbReference>
<dbReference type="InterPro" id="IPR051782">
    <property type="entry name" value="ABC_Transporter_VariousFunc"/>
</dbReference>
<evidence type="ECO:0000259" key="4">
    <source>
        <dbReference type="PROSITE" id="PS50893"/>
    </source>
</evidence>
<evidence type="ECO:0000256" key="1">
    <source>
        <dbReference type="ARBA" id="ARBA00022448"/>
    </source>
</evidence>
<evidence type="ECO:0000313" key="6">
    <source>
        <dbReference type="Proteomes" id="UP000606653"/>
    </source>
</evidence>
<keyword evidence="3" id="KW-0067">ATP-binding</keyword>
<name>A0ABQ2KYC4_9BACL</name>
<protein>
    <recommendedName>
        <fullName evidence="4">ABC transporter domain-containing protein</fullName>
    </recommendedName>
</protein>